<dbReference type="Gene3D" id="1.25.10.10">
    <property type="entry name" value="Leucine-rich Repeat Variant"/>
    <property type="match status" value="1"/>
</dbReference>
<dbReference type="GeneID" id="17351119"/>
<dbReference type="GO" id="GO:0007018">
    <property type="term" value="P:microtubule-based movement"/>
    <property type="evidence" value="ECO:0007669"/>
    <property type="project" value="TreeGrafter"/>
</dbReference>
<reference evidence="2 3" key="1">
    <citation type="journal article" date="2010" name="Plant Cell">
        <title>The Chlorella variabilis NC64A genome reveals adaptation to photosymbiosis, coevolution with viruses, and cryptic sex.</title>
        <authorList>
            <person name="Blanc G."/>
            <person name="Duncan G."/>
            <person name="Agarkova I."/>
            <person name="Borodovsky M."/>
            <person name="Gurnon J."/>
            <person name="Kuo A."/>
            <person name="Lindquist E."/>
            <person name="Lucas S."/>
            <person name="Pangilinan J."/>
            <person name="Polle J."/>
            <person name="Salamov A."/>
            <person name="Terry A."/>
            <person name="Yamada T."/>
            <person name="Dunigan D.D."/>
            <person name="Grigoriev I.V."/>
            <person name="Claverie J.M."/>
            <person name="Van Etten J.L."/>
        </authorList>
    </citation>
    <scope>NUCLEOTIDE SEQUENCE [LARGE SCALE GENOMIC DNA]</scope>
    <source>
        <strain evidence="2 3">NC64A</strain>
    </source>
</reference>
<dbReference type="GO" id="GO:0019894">
    <property type="term" value="F:kinesin binding"/>
    <property type="evidence" value="ECO:0007669"/>
    <property type="project" value="InterPro"/>
</dbReference>
<dbReference type="GO" id="GO:0016939">
    <property type="term" value="C:kinesin II complex"/>
    <property type="evidence" value="ECO:0007669"/>
    <property type="project" value="TreeGrafter"/>
</dbReference>
<sequence>MCKQGLDSKELTRSCGSGVRPGKLELAADGCALEVHYESVEVAVLPNGQEVPQTTKQGVKRIKFELPEEDSGLPQLARQIVDGCKLLHPQRVDEVGALLAAAAAARRMAAPQPPPDAAQPAASLDARHRVSDLDRQLLREEQLRYLEAAGASATQALAAAAATASIDQLEAYLEALYDEELGPKTAAAAAIALLFRDPRSLGALQAHPTLLQALARLLREDAKRSAELGLSLLMSFFALSHLPQAHALLVQNQVGSLTMELLDLELRRAAHWQQREGVGVAGVGAALLAARPLAAREQRLALALARQEPLLYAGLSLLLNMAEDAGVEQKMVKKGLLSLLVALLDRGAPRLLVLATTFLRKLSVYGENCAALRESGAVGQLAALVPPFPGSDGSSCAEGSAEGVSQLLPSVLRLLHNLSFDDAMRQQMVAAGLIAKVSALLRAPSAHTPSQQQQQGKEWVGKEGPQLPRLVLGLLYHLSLEAKNRSMFLYTDAIPSLHAMLTAAQPPLAATCPELAALSISLACSARVAEEMARGGRLEQLLDLAVGPAEPAPAPQQGLPEGAEAEGAQPAAALAEGGEAGGAQPPAAALPPLAAPAAAAGPLAEDELAWKLLRALGEHDSEPVRARFAPALPRMGRLVMAGSLPPAAFAEALGCLSCLDIPGYHYAQLLRDTQLHTFLADLLAGSDAVEQEQGDVALSAVQAVAVLCADEECAGMLVEALHGLMLERMDDERYVLATTAAAARLAAQAPTRAALLAHAELAARFAELLQHTCREVARAADAALDAVAAGSEEWAASVQRLKFEAHNREWLQIVSQT</sequence>
<dbReference type="GO" id="GO:0005930">
    <property type="term" value="C:axoneme"/>
    <property type="evidence" value="ECO:0007669"/>
    <property type="project" value="TreeGrafter"/>
</dbReference>
<proteinExistence type="predicted"/>
<dbReference type="RefSeq" id="XP_005843840.1">
    <property type="nucleotide sequence ID" value="XM_005843778.1"/>
</dbReference>
<protein>
    <recommendedName>
        <fullName evidence="4">Kinesin-associated 3</fullName>
    </recommendedName>
</protein>
<dbReference type="eggNOG" id="KOG1222">
    <property type="taxonomic scope" value="Eukaryota"/>
</dbReference>
<feature type="region of interest" description="Disordered" evidence="1">
    <location>
        <begin position="548"/>
        <end position="589"/>
    </location>
</feature>
<dbReference type="SMART" id="SM01297">
    <property type="entry name" value="KAP"/>
    <property type="match status" value="1"/>
</dbReference>
<dbReference type="InterPro" id="IPR008658">
    <property type="entry name" value="KAP3"/>
</dbReference>
<gene>
    <name evidence="2" type="ORF">CHLNCDRAFT_139946</name>
</gene>
<dbReference type="GO" id="GO:0035869">
    <property type="term" value="C:ciliary transition zone"/>
    <property type="evidence" value="ECO:0007669"/>
    <property type="project" value="TreeGrafter"/>
</dbReference>
<dbReference type="KEGG" id="cvr:CHLNCDRAFT_139946"/>
<organism evidence="3">
    <name type="scientific">Chlorella variabilis</name>
    <name type="common">Green alga</name>
    <dbReference type="NCBI Taxonomy" id="554065"/>
    <lineage>
        <taxon>Eukaryota</taxon>
        <taxon>Viridiplantae</taxon>
        <taxon>Chlorophyta</taxon>
        <taxon>core chlorophytes</taxon>
        <taxon>Trebouxiophyceae</taxon>
        <taxon>Chlorellales</taxon>
        <taxon>Chlorellaceae</taxon>
        <taxon>Chlorella clade</taxon>
        <taxon>Chlorella</taxon>
    </lineage>
</organism>
<evidence type="ECO:0000313" key="3">
    <source>
        <dbReference type="Proteomes" id="UP000008141"/>
    </source>
</evidence>
<evidence type="ECO:0000256" key="1">
    <source>
        <dbReference type="SAM" id="MobiDB-lite"/>
    </source>
</evidence>
<dbReference type="Pfam" id="PF05804">
    <property type="entry name" value="KAP"/>
    <property type="match status" value="2"/>
</dbReference>
<dbReference type="EMBL" id="GL433861">
    <property type="protein sequence ID" value="EFN51738.1"/>
    <property type="molecule type" value="Genomic_DNA"/>
</dbReference>
<dbReference type="Proteomes" id="UP000008141">
    <property type="component" value="Unassembled WGS sequence"/>
</dbReference>
<keyword evidence="3" id="KW-1185">Reference proteome</keyword>
<name>E1ZR95_CHLVA</name>
<dbReference type="PANTHER" id="PTHR15605:SF2">
    <property type="entry name" value="KINESIN-ASSOCIATED PROTEIN 3"/>
    <property type="match status" value="1"/>
</dbReference>
<accession>E1ZR95</accession>
<dbReference type="OrthoDB" id="10265679at2759"/>
<dbReference type="SUPFAM" id="SSF48371">
    <property type="entry name" value="ARM repeat"/>
    <property type="match status" value="1"/>
</dbReference>
<dbReference type="PANTHER" id="PTHR15605">
    <property type="entry name" value="KINESIN-ASSOCIATED PROTEINS"/>
    <property type="match status" value="1"/>
</dbReference>
<dbReference type="InParanoid" id="E1ZR95"/>
<dbReference type="STRING" id="554065.E1ZR95"/>
<evidence type="ECO:0008006" key="4">
    <source>
        <dbReference type="Google" id="ProtNLM"/>
    </source>
</evidence>
<dbReference type="InterPro" id="IPR016024">
    <property type="entry name" value="ARM-type_fold"/>
</dbReference>
<dbReference type="AlphaFoldDB" id="E1ZR95"/>
<evidence type="ECO:0000313" key="2">
    <source>
        <dbReference type="EMBL" id="EFN51738.1"/>
    </source>
</evidence>
<dbReference type="InterPro" id="IPR011989">
    <property type="entry name" value="ARM-like"/>
</dbReference>
<dbReference type="GO" id="GO:0044782">
    <property type="term" value="P:cilium organization"/>
    <property type="evidence" value="ECO:0007669"/>
    <property type="project" value="TreeGrafter"/>
</dbReference>